<feature type="region of interest" description="Disordered" evidence="2">
    <location>
        <begin position="240"/>
        <end position="284"/>
    </location>
</feature>
<dbReference type="SUPFAM" id="SSF57889">
    <property type="entry name" value="Cysteine-rich domain"/>
    <property type="match status" value="1"/>
</dbReference>
<dbReference type="Gene3D" id="3.90.1150.220">
    <property type="match status" value="1"/>
</dbReference>
<dbReference type="GO" id="GO:0061630">
    <property type="term" value="F:ubiquitin protein ligase activity"/>
    <property type="evidence" value="ECO:0007669"/>
    <property type="project" value="UniProtKB-EC"/>
</dbReference>
<dbReference type="GO" id="GO:0000724">
    <property type="term" value="P:double-strand break repair via homologous recombination"/>
    <property type="evidence" value="ECO:0007669"/>
    <property type="project" value="TreeGrafter"/>
</dbReference>
<keyword evidence="1" id="KW-0227">DNA damage</keyword>
<dbReference type="Proteomes" id="UP000504629">
    <property type="component" value="Unplaced"/>
</dbReference>
<dbReference type="InterPro" id="IPR036388">
    <property type="entry name" value="WH-like_DNA-bd_sf"/>
</dbReference>
<keyword evidence="1" id="KW-0539">Nucleus</keyword>
<dbReference type="Gene3D" id="1.10.10.10">
    <property type="entry name" value="Winged helix-like DNA-binding domain superfamily/Winged helix DNA-binding domain"/>
    <property type="match status" value="1"/>
</dbReference>
<sequence>MSYSKVHRYFLRTIASSGVMSVDEAHRVLTKFTGEPILLKNCIQEINDVIRPYQQSIKVTYNESTNEEVVIFLTHAWDSISESQKIFTAKELDYFRLLIEEIMSIDVREITGINAINLVNKMGQKISMLQAEDLLAKWCKIYYLEKIQNKYRLGVRTINEFEDYFEKYMPDVMKDCYICKKNVFWGANCIACEKAIHTRCLNQYLEKIKKWPCCKINFSPDQLKQLNESQRMTQITQTFEDTQSIEERSENSTASNVESDNTEEMERSQNTDNIRRLSRKRKRE</sequence>
<dbReference type="CTD" id="33938"/>
<keyword evidence="1" id="KW-0863">Zinc-finger</keyword>
<keyword evidence="1" id="KW-0833">Ubl conjugation pathway</keyword>
<comment type="similarity">
    <text evidence="1">Belongs to the NSE1 family.</text>
</comment>
<dbReference type="PANTHER" id="PTHR20973">
    <property type="entry name" value="NON-SMC ELEMENT 1-RELATED"/>
    <property type="match status" value="1"/>
</dbReference>
<proteinExistence type="inferred from homology"/>
<dbReference type="KEGG" id="bman:114241331"/>
<keyword evidence="1" id="KW-0233">DNA recombination</keyword>
<organism evidence="3 4">
    <name type="scientific">Bombyx mandarina</name>
    <name type="common">Wild silk moth</name>
    <name type="synonym">Wild silkworm</name>
    <dbReference type="NCBI Taxonomy" id="7092"/>
    <lineage>
        <taxon>Eukaryota</taxon>
        <taxon>Metazoa</taxon>
        <taxon>Ecdysozoa</taxon>
        <taxon>Arthropoda</taxon>
        <taxon>Hexapoda</taxon>
        <taxon>Insecta</taxon>
        <taxon>Pterygota</taxon>
        <taxon>Neoptera</taxon>
        <taxon>Endopterygota</taxon>
        <taxon>Lepidoptera</taxon>
        <taxon>Glossata</taxon>
        <taxon>Ditrysia</taxon>
        <taxon>Bombycoidea</taxon>
        <taxon>Bombycidae</taxon>
        <taxon>Bombycinae</taxon>
        <taxon>Bombyx</taxon>
    </lineage>
</organism>
<reference evidence="4 5" key="1">
    <citation type="submission" date="2025-04" db="UniProtKB">
        <authorList>
            <consortium name="RefSeq"/>
        </authorList>
    </citation>
    <scope>IDENTIFICATION</scope>
    <source>
        <tissue evidence="4 5">Silk gland</tissue>
    </source>
</reference>
<dbReference type="AlphaFoldDB" id="A0A6J2JFV7"/>
<keyword evidence="1" id="KW-0862">Zinc</keyword>
<evidence type="ECO:0000256" key="1">
    <source>
        <dbReference type="RuleBase" id="RU368018"/>
    </source>
</evidence>
<dbReference type="GO" id="GO:0008270">
    <property type="term" value="F:zinc ion binding"/>
    <property type="evidence" value="ECO:0007669"/>
    <property type="project" value="UniProtKB-KW"/>
</dbReference>
<dbReference type="Gene3D" id="3.30.40.10">
    <property type="entry name" value="Zinc/RING finger domain, C3HC4 (zinc finger)"/>
    <property type="match status" value="1"/>
</dbReference>
<dbReference type="Pfam" id="PF07574">
    <property type="entry name" value="SMC_Nse1"/>
    <property type="match status" value="1"/>
</dbReference>
<evidence type="ECO:0000313" key="3">
    <source>
        <dbReference type="Proteomes" id="UP000504629"/>
    </source>
</evidence>
<keyword evidence="1" id="KW-0234">DNA repair</keyword>
<dbReference type="InterPro" id="IPR011513">
    <property type="entry name" value="Nse1"/>
</dbReference>
<protein>
    <recommendedName>
        <fullName evidence="1">Non-structural maintenance of chromosomes element 1 homolog</fullName>
        <ecNumber evidence="1">2.3.2.27</ecNumber>
    </recommendedName>
</protein>
<keyword evidence="1" id="KW-0479">Metal-binding</keyword>
<keyword evidence="1" id="KW-0808">Transferase</keyword>
<evidence type="ECO:0000256" key="2">
    <source>
        <dbReference type="SAM" id="MobiDB-lite"/>
    </source>
</evidence>
<dbReference type="GO" id="GO:0030915">
    <property type="term" value="C:Smc5-Smc6 complex"/>
    <property type="evidence" value="ECO:0007669"/>
    <property type="project" value="UniProtKB-UniRule"/>
</dbReference>
<dbReference type="GeneID" id="114241331"/>
<dbReference type="OrthoDB" id="185455at2759"/>
<dbReference type="GO" id="GO:0005634">
    <property type="term" value="C:nucleus"/>
    <property type="evidence" value="ECO:0007669"/>
    <property type="project" value="UniProtKB-SubCell"/>
</dbReference>
<comment type="subunit">
    <text evidence="1">Component of the Smc5-Smc6 complex.</text>
</comment>
<evidence type="ECO:0000313" key="5">
    <source>
        <dbReference type="RefSeq" id="XP_028027938.1"/>
    </source>
</evidence>
<name>A0A6J2JFV7_BOMMA</name>
<dbReference type="InterPro" id="IPR046349">
    <property type="entry name" value="C1-like_sf"/>
</dbReference>
<feature type="compositionally biased region" description="Basic and acidic residues" evidence="2">
    <location>
        <begin position="264"/>
        <end position="275"/>
    </location>
</feature>
<dbReference type="PANTHER" id="PTHR20973:SF0">
    <property type="entry name" value="NON-STRUCTURAL MAINTENANCE OF CHROMOSOMES ELEMENT 1 HOMOLOG"/>
    <property type="match status" value="1"/>
</dbReference>
<comment type="catalytic activity">
    <reaction evidence="1">
        <text>S-ubiquitinyl-[E2 ubiquitin-conjugating enzyme]-L-cysteine + [acceptor protein]-L-lysine = [E2 ubiquitin-conjugating enzyme]-L-cysteine + N(6)-ubiquitinyl-[acceptor protein]-L-lysine.</text>
        <dbReference type="EC" id="2.3.2.27"/>
    </reaction>
</comment>
<dbReference type="InterPro" id="IPR013083">
    <property type="entry name" value="Znf_RING/FYVE/PHD"/>
</dbReference>
<dbReference type="RefSeq" id="XP_028027937.1">
    <property type="nucleotide sequence ID" value="XM_028172136.1"/>
</dbReference>
<dbReference type="EC" id="2.3.2.27" evidence="1"/>
<gene>
    <name evidence="4 5" type="primary">LOC114241331</name>
</gene>
<comment type="subcellular location">
    <subcellularLocation>
        <location evidence="1">Nucleus</location>
    </subcellularLocation>
</comment>
<dbReference type="RefSeq" id="XP_028027938.1">
    <property type="nucleotide sequence ID" value="XM_028172137.1"/>
</dbReference>
<evidence type="ECO:0000313" key="4">
    <source>
        <dbReference type="RefSeq" id="XP_028027937.1"/>
    </source>
</evidence>
<keyword evidence="3" id="KW-1185">Reference proteome</keyword>
<accession>A0A6J2JFV7</accession>